<name>A0A914HUX4_GLORO</name>
<keyword evidence="1" id="KW-0732">Signal</keyword>
<evidence type="ECO:0000313" key="2">
    <source>
        <dbReference type="Proteomes" id="UP000887572"/>
    </source>
</evidence>
<organism evidence="2 3">
    <name type="scientific">Globodera rostochiensis</name>
    <name type="common">Golden nematode worm</name>
    <name type="synonym">Heterodera rostochiensis</name>
    <dbReference type="NCBI Taxonomy" id="31243"/>
    <lineage>
        <taxon>Eukaryota</taxon>
        <taxon>Metazoa</taxon>
        <taxon>Ecdysozoa</taxon>
        <taxon>Nematoda</taxon>
        <taxon>Chromadorea</taxon>
        <taxon>Rhabditida</taxon>
        <taxon>Tylenchina</taxon>
        <taxon>Tylenchomorpha</taxon>
        <taxon>Tylenchoidea</taxon>
        <taxon>Heteroderidae</taxon>
        <taxon>Heteroderinae</taxon>
        <taxon>Globodera</taxon>
    </lineage>
</organism>
<sequence>MRIPTPLLAANFVLAAAICAAIFALENTVEKSAFHGTMEEFFDTDGMSLKTGKNNQQIRQMEQPIQLEEFGMASMGDSKKMPQLTLLLGADSRSKHPNQGCALFSSDF</sequence>
<protein>
    <submittedName>
        <fullName evidence="3">Uncharacterized protein</fullName>
    </submittedName>
</protein>
<dbReference type="AlphaFoldDB" id="A0A914HUX4"/>
<keyword evidence="2" id="KW-1185">Reference proteome</keyword>
<evidence type="ECO:0000256" key="1">
    <source>
        <dbReference type="SAM" id="SignalP"/>
    </source>
</evidence>
<reference evidence="3" key="1">
    <citation type="submission" date="2022-11" db="UniProtKB">
        <authorList>
            <consortium name="WormBaseParasite"/>
        </authorList>
    </citation>
    <scope>IDENTIFICATION</scope>
</reference>
<feature type="signal peptide" evidence="1">
    <location>
        <begin position="1"/>
        <end position="24"/>
    </location>
</feature>
<feature type="chain" id="PRO_5037206348" evidence="1">
    <location>
        <begin position="25"/>
        <end position="108"/>
    </location>
</feature>
<evidence type="ECO:0000313" key="3">
    <source>
        <dbReference type="WBParaSite" id="Gr19_v10_g49.t2"/>
    </source>
</evidence>
<proteinExistence type="predicted"/>
<accession>A0A914HUX4</accession>
<dbReference type="WBParaSite" id="Gr19_v10_g49.t2">
    <property type="protein sequence ID" value="Gr19_v10_g49.t2"/>
    <property type="gene ID" value="Gr19_v10_g49"/>
</dbReference>
<dbReference type="Proteomes" id="UP000887572">
    <property type="component" value="Unplaced"/>
</dbReference>